<dbReference type="AlphaFoldDB" id="A0AA43MAF8"/>
<organism evidence="1 2">
    <name type="scientific">Polynucleobacter sphagniphilus</name>
    <dbReference type="NCBI Taxonomy" id="1743169"/>
    <lineage>
        <taxon>Bacteria</taxon>
        <taxon>Pseudomonadati</taxon>
        <taxon>Pseudomonadota</taxon>
        <taxon>Betaproteobacteria</taxon>
        <taxon>Burkholderiales</taxon>
        <taxon>Burkholderiaceae</taxon>
        <taxon>Polynucleobacter</taxon>
    </lineage>
</organism>
<reference evidence="1" key="1">
    <citation type="submission" date="2023-04" db="EMBL/GenBank/DDBJ databases">
        <title>Genome Encyclopedia of Bacteria and Archaea VI: Functional Genomics of Type Strains.</title>
        <authorList>
            <person name="Whitman W."/>
        </authorList>
    </citation>
    <scope>NUCLEOTIDE SEQUENCE</scope>
    <source>
        <strain evidence="1">Enz.4-51</strain>
    </source>
</reference>
<proteinExistence type="predicted"/>
<dbReference type="Proteomes" id="UP001161160">
    <property type="component" value="Unassembled WGS sequence"/>
</dbReference>
<evidence type="ECO:0000313" key="1">
    <source>
        <dbReference type="EMBL" id="MDH6504990.1"/>
    </source>
</evidence>
<keyword evidence="2" id="KW-1185">Reference proteome</keyword>
<gene>
    <name evidence="1" type="ORF">M2127_002320</name>
</gene>
<sequence>MIGLDEQMKDRINEFLANGYLTATSIIKFDCFKSYEETTTYLQGVNKIRFGYLYHYSSLTYDANAETPKQSEDGNYYDLPEPLKAICGDIWKTITEIKIGDFKLKAKVTSLLNEDSNLEIDNFLLTVGFEPTHQNMIYSNGVQVTKLF</sequence>
<name>A0AA43MAF8_9BURK</name>
<accession>A0AA43MAF8</accession>
<dbReference type="EMBL" id="JARXYA010000026">
    <property type="protein sequence ID" value="MDH6504990.1"/>
    <property type="molecule type" value="Genomic_DNA"/>
</dbReference>
<protein>
    <submittedName>
        <fullName evidence="1">Uncharacterized protein</fullName>
    </submittedName>
</protein>
<evidence type="ECO:0000313" key="2">
    <source>
        <dbReference type="Proteomes" id="UP001161160"/>
    </source>
</evidence>
<comment type="caution">
    <text evidence="1">The sequence shown here is derived from an EMBL/GenBank/DDBJ whole genome shotgun (WGS) entry which is preliminary data.</text>
</comment>